<name>A0A1R1YHQ8_9FUNG</name>
<dbReference type="AlphaFoldDB" id="A0A1R1YHQ8"/>
<sequence length="106" mass="12122">MDPQFLKDQINLLKDVSSNLLSDQDTLNLRDSMDILISTTDAKMQKANEINARIKEIQTEFNSAKMETAKKVQISNSSDHSSKMHSLEKEKEELLKKKADLKDIIE</sequence>
<proteinExistence type="predicted"/>
<dbReference type="Proteomes" id="UP000187283">
    <property type="component" value="Unassembled WGS sequence"/>
</dbReference>
<gene>
    <name evidence="2" type="ORF">AYI70_g150</name>
</gene>
<feature type="compositionally biased region" description="Basic and acidic residues" evidence="1">
    <location>
        <begin position="80"/>
        <end position="91"/>
    </location>
</feature>
<dbReference type="EMBL" id="LSSN01000019">
    <property type="protein sequence ID" value="OMJ26440.1"/>
    <property type="molecule type" value="Genomic_DNA"/>
</dbReference>
<feature type="region of interest" description="Disordered" evidence="1">
    <location>
        <begin position="72"/>
        <end position="91"/>
    </location>
</feature>
<evidence type="ECO:0000313" key="3">
    <source>
        <dbReference type="Proteomes" id="UP000187283"/>
    </source>
</evidence>
<comment type="caution">
    <text evidence="2">The sequence shown here is derived from an EMBL/GenBank/DDBJ whole genome shotgun (WGS) entry which is preliminary data.</text>
</comment>
<organism evidence="2 3">
    <name type="scientific">Smittium culicis</name>
    <dbReference type="NCBI Taxonomy" id="133412"/>
    <lineage>
        <taxon>Eukaryota</taxon>
        <taxon>Fungi</taxon>
        <taxon>Fungi incertae sedis</taxon>
        <taxon>Zoopagomycota</taxon>
        <taxon>Kickxellomycotina</taxon>
        <taxon>Harpellomycetes</taxon>
        <taxon>Harpellales</taxon>
        <taxon>Legeriomycetaceae</taxon>
        <taxon>Smittium</taxon>
    </lineage>
</organism>
<protein>
    <submittedName>
        <fullName evidence="2">Uncharacterized protein</fullName>
    </submittedName>
</protein>
<accession>A0A1R1YHQ8</accession>
<evidence type="ECO:0000256" key="1">
    <source>
        <dbReference type="SAM" id="MobiDB-lite"/>
    </source>
</evidence>
<reference evidence="2 3" key="1">
    <citation type="submission" date="2017-01" db="EMBL/GenBank/DDBJ databases">
        <authorList>
            <person name="Mah S.A."/>
            <person name="Swanson W.J."/>
            <person name="Moy G.W."/>
            <person name="Vacquier V.D."/>
        </authorList>
    </citation>
    <scope>NUCLEOTIDE SEQUENCE [LARGE SCALE GENOMIC DNA]</scope>
    <source>
        <strain evidence="2 3">GSMNP</strain>
    </source>
</reference>
<evidence type="ECO:0000313" key="2">
    <source>
        <dbReference type="EMBL" id="OMJ26440.1"/>
    </source>
</evidence>
<keyword evidence="3" id="KW-1185">Reference proteome</keyword>